<evidence type="ECO:0000313" key="2">
    <source>
        <dbReference type="EMBL" id="KAG8060555.1"/>
    </source>
</evidence>
<reference evidence="2" key="1">
    <citation type="journal article" date="2021" name="bioRxiv">
        <title>Whole Genome Assembly and Annotation of Northern Wild Rice, Zizania palustris L., Supports a Whole Genome Duplication in the Zizania Genus.</title>
        <authorList>
            <person name="Haas M."/>
            <person name="Kono T."/>
            <person name="Macchietto M."/>
            <person name="Millas R."/>
            <person name="McGilp L."/>
            <person name="Shao M."/>
            <person name="Duquette J."/>
            <person name="Hirsch C.N."/>
            <person name="Kimball J."/>
        </authorList>
    </citation>
    <scope>NUCLEOTIDE SEQUENCE</scope>
    <source>
        <tissue evidence="2">Fresh leaf tissue</tissue>
    </source>
</reference>
<proteinExistence type="predicted"/>
<sequence>MNYHNWAALMKVMLQAHGLWEAVSHGGDGVDFTEDRMALEVSIEELIGCLKAVEERRGPSGSSSTAGLDLSV</sequence>
<accession>A0A8J5VCE9</accession>
<dbReference type="EMBL" id="JAAALK010000287">
    <property type="protein sequence ID" value="KAG8060555.1"/>
    <property type="molecule type" value="Genomic_DNA"/>
</dbReference>
<comment type="caution">
    <text evidence="2">The sequence shown here is derived from an EMBL/GenBank/DDBJ whole genome shotgun (WGS) entry which is preliminary data.</text>
</comment>
<protein>
    <recommendedName>
        <fullName evidence="1">DUF4219 domain-containing protein</fullName>
    </recommendedName>
</protein>
<keyword evidence="4" id="KW-1185">Reference proteome</keyword>
<evidence type="ECO:0000313" key="3">
    <source>
        <dbReference type="EMBL" id="KAG8060557.1"/>
    </source>
</evidence>
<name>A0A8J5VCE9_ZIZPA</name>
<reference evidence="2" key="2">
    <citation type="submission" date="2021-02" db="EMBL/GenBank/DDBJ databases">
        <authorList>
            <person name="Kimball J.A."/>
            <person name="Haas M.W."/>
            <person name="Macchietto M."/>
            <person name="Kono T."/>
            <person name="Duquette J."/>
            <person name="Shao M."/>
        </authorList>
    </citation>
    <scope>NUCLEOTIDE SEQUENCE</scope>
    <source>
        <tissue evidence="2">Fresh leaf tissue</tissue>
    </source>
</reference>
<evidence type="ECO:0000259" key="1">
    <source>
        <dbReference type="Pfam" id="PF13961"/>
    </source>
</evidence>
<dbReference type="Pfam" id="PF13961">
    <property type="entry name" value="DUF4219"/>
    <property type="match status" value="1"/>
</dbReference>
<organism evidence="2 4">
    <name type="scientific">Zizania palustris</name>
    <name type="common">Northern wild rice</name>
    <dbReference type="NCBI Taxonomy" id="103762"/>
    <lineage>
        <taxon>Eukaryota</taxon>
        <taxon>Viridiplantae</taxon>
        <taxon>Streptophyta</taxon>
        <taxon>Embryophyta</taxon>
        <taxon>Tracheophyta</taxon>
        <taxon>Spermatophyta</taxon>
        <taxon>Magnoliopsida</taxon>
        <taxon>Liliopsida</taxon>
        <taxon>Poales</taxon>
        <taxon>Poaceae</taxon>
        <taxon>BOP clade</taxon>
        <taxon>Oryzoideae</taxon>
        <taxon>Oryzeae</taxon>
        <taxon>Zizaniinae</taxon>
        <taxon>Zizania</taxon>
    </lineage>
</organism>
<evidence type="ECO:0000313" key="4">
    <source>
        <dbReference type="Proteomes" id="UP000729402"/>
    </source>
</evidence>
<dbReference type="AlphaFoldDB" id="A0A8J5VCE9"/>
<dbReference type="InterPro" id="IPR025314">
    <property type="entry name" value="DUF4219"/>
</dbReference>
<dbReference type="EMBL" id="JAAALK010000287">
    <property type="protein sequence ID" value="KAG8060557.1"/>
    <property type="molecule type" value="Genomic_DNA"/>
</dbReference>
<dbReference type="Proteomes" id="UP000729402">
    <property type="component" value="Unassembled WGS sequence"/>
</dbReference>
<gene>
    <name evidence="2" type="ORF">GUJ93_ZPchr0002g24466</name>
    <name evidence="3" type="ORF">GUJ93_ZPchr0002g26620</name>
</gene>
<dbReference type="OrthoDB" id="694535at2759"/>
<feature type="domain" description="DUF4219" evidence="1">
    <location>
        <begin position="2"/>
        <end position="24"/>
    </location>
</feature>